<accession>A0A0J7LMC0</accession>
<evidence type="ECO:0000313" key="1">
    <source>
        <dbReference type="EMBL" id="KMQ70240.1"/>
    </source>
</evidence>
<proteinExistence type="predicted"/>
<organism evidence="1 2">
    <name type="scientific">Chryseobacterium koreense CCUG 49689</name>
    <dbReference type="NCBI Taxonomy" id="1304281"/>
    <lineage>
        <taxon>Bacteria</taxon>
        <taxon>Pseudomonadati</taxon>
        <taxon>Bacteroidota</taxon>
        <taxon>Flavobacteriia</taxon>
        <taxon>Flavobacteriales</taxon>
        <taxon>Weeksellaceae</taxon>
        <taxon>Chryseobacterium group</taxon>
        <taxon>Chryseobacterium</taxon>
    </lineage>
</organism>
<dbReference type="OrthoDB" id="885654at2"/>
<reference evidence="1 2" key="1">
    <citation type="journal article" date="2004" name="Int. J. Syst. Evol. Microbiol.">
        <title>Kaistella koreensis gen. nov., sp. nov., a novel member of the Chryseobacterium-Bergeyella-Riemerella branch.</title>
        <authorList>
            <person name="Kim M.K."/>
            <person name="Im W.T."/>
            <person name="Shin Y.K."/>
            <person name="Lim J.H."/>
            <person name="Kim S.H."/>
            <person name="Lee B.C."/>
            <person name="Park M.Y."/>
            <person name="Lee K.Y."/>
            <person name="Lee S.T."/>
        </authorList>
    </citation>
    <scope>NUCLEOTIDE SEQUENCE [LARGE SCALE GENOMIC DNA]</scope>
    <source>
        <strain evidence="1 2">CCUG 49689</strain>
    </source>
</reference>
<dbReference type="EMBL" id="LFNG01000024">
    <property type="protein sequence ID" value="KMQ70240.1"/>
    <property type="molecule type" value="Genomic_DNA"/>
</dbReference>
<dbReference type="STRING" id="1304281.ACM44_13380"/>
<comment type="caution">
    <text evidence="1">The sequence shown here is derived from an EMBL/GenBank/DDBJ whole genome shotgun (WGS) entry which is preliminary data.</text>
</comment>
<dbReference type="Proteomes" id="UP000035900">
    <property type="component" value="Unassembled WGS sequence"/>
</dbReference>
<protein>
    <submittedName>
        <fullName evidence="1">Uncharacterized protein</fullName>
    </submittedName>
</protein>
<gene>
    <name evidence="1" type="ORF">ACM44_13380</name>
</gene>
<dbReference type="Gene3D" id="3.30.2220.10">
    <property type="entry name" value="rbstp2171"/>
    <property type="match status" value="1"/>
</dbReference>
<keyword evidence="2" id="KW-1185">Reference proteome</keyword>
<dbReference type="PATRIC" id="fig|1304281.5.peg.2887"/>
<dbReference type="RefSeq" id="WP_048500556.1">
    <property type="nucleotide sequence ID" value="NZ_LFNG01000024.1"/>
</dbReference>
<sequence>MKVAKEQIETWKKQHGSVFKITVEDKVCYLKTPDRKALSYASSVASKDPLKFNEILLKSAWLAGDEEIKTDDTLFLSASSKLAEIIEVKEAELEKL</sequence>
<name>A0A0J7LMC0_9FLAO</name>
<dbReference type="AlphaFoldDB" id="A0A0J7LMC0"/>
<evidence type="ECO:0000313" key="2">
    <source>
        <dbReference type="Proteomes" id="UP000035900"/>
    </source>
</evidence>